<comment type="caution">
    <text evidence="2">The sequence shown here is derived from an EMBL/GenBank/DDBJ whole genome shotgun (WGS) entry which is preliminary data.</text>
</comment>
<protein>
    <submittedName>
        <fullName evidence="2">Uncharacterized protein</fullName>
    </submittedName>
</protein>
<sequence length="82" mass="9504">MFRSSRVDESRAGYEDYSSMLRRASERIDNLQRARDAQRECEQNSPPVASPGPASDPTQTTSRSSWLSRFLVYLNTPRFLFR</sequence>
<proteinExistence type="predicted"/>
<organism evidence="2 3">
    <name type="scientific">Thiogranum longum</name>
    <dbReference type="NCBI Taxonomy" id="1537524"/>
    <lineage>
        <taxon>Bacteria</taxon>
        <taxon>Pseudomonadati</taxon>
        <taxon>Pseudomonadota</taxon>
        <taxon>Gammaproteobacteria</taxon>
        <taxon>Chromatiales</taxon>
        <taxon>Ectothiorhodospiraceae</taxon>
        <taxon>Thiogranum</taxon>
    </lineage>
</organism>
<dbReference type="AlphaFoldDB" id="A0A4R1HBX1"/>
<gene>
    <name evidence="2" type="ORF">DFR30_1292</name>
</gene>
<evidence type="ECO:0000313" key="3">
    <source>
        <dbReference type="Proteomes" id="UP000295707"/>
    </source>
</evidence>
<feature type="compositionally biased region" description="Basic and acidic residues" evidence="1">
    <location>
        <begin position="30"/>
        <end position="42"/>
    </location>
</feature>
<dbReference type="Proteomes" id="UP000295707">
    <property type="component" value="Unassembled WGS sequence"/>
</dbReference>
<accession>A0A4R1HBX1</accession>
<dbReference type="EMBL" id="SMFX01000001">
    <property type="protein sequence ID" value="TCK18033.1"/>
    <property type="molecule type" value="Genomic_DNA"/>
</dbReference>
<feature type="region of interest" description="Disordered" evidence="1">
    <location>
        <begin position="30"/>
        <end position="64"/>
    </location>
</feature>
<keyword evidence="3" id="KW-1185">Reference proteome</keyword>
<reference evidence="2 3" key="1">
    <citation type="submission" date="2019-03" db="EMBL/GenBank/DDBJ databases">
        <title>Genomic Encyclopedia of Type Strains, Phase IV (KMG-IV): sequencing the most valuable type-strain genomes for metagenomic binning, comparative biology and taxonomic classification.</title>
        <authorList>
            <person name="Goeker M."/>
        </authorList>
    </citation>
    <scope>NUCLEOTIDE SEQUENCE [LARGE SCALE GENOMIC DNA]</scope>
    <source>
        <strain evidence="2 3">DSM 19610</strain>
    </source>
</reference>
<evidence type="ECO:0000256" key="1">
    <source>
        <dbReference type="SAM" id="MobiDB-lite"/>
    </source>
</evidence>
<evidence type="ECO:0000313" key="2">
    <source>
        <dbReference type="EMBL" id="TCK18033.1"/>
    </source>
</evidence>
<name>A0A4R1HBX1_9GAMM</name>